<dbReference type="InterPro" id="IPR010982">
    <property type="entry name" value="Lambda_DNA-bd_dom_sf"/>
</dbReference>
<comment type="caution">
    <text evidence="5">The sequence shown here is derived from an EMBL/GenBank/DDBJ whole genome shotgun (WGS) entry which is preliminary data.</text>
</comment>
<reference evidence="5 6" key="1">
    <citation type="submission" date="2020-07" db="EMBL/GenBank/DDBJ databases">
        <title>Sequencing the genomes of 1000 actinobacteria strains.</title>
        <authorList>
            <person name="Klenk H.-P."/>
        </authorList>
    </citation>
    <scope>NUCLEOTIDE SEQUENCE [LARGE SCALE GENOMIC DNA]</scope>
    <source>
        <strain evidence="5 6">DSM 44121</strain>
    </source>
</reference>
<dbReference type="GO" id="GO:0000976">
    <property type="term" value="F:transcription cis-regulatory region binding"/>
    <property type="evidence" value="ECO:0007669"/>
    <property type="project" value="TreeGrafter"/>
</dbReference>
<dbReference type="SUPFAM" id="SSF53822">
    <property type="entry name" value="Periplasmic binding protein-like I"/>
    <property type="match status" value="1"/>
</dbReference>
<keyword evidence="2" id="KW-0238">DNA-binding</keyword>
<dbReference type="Gene3D" id="3.40.50.2300">
    <property type="match status" value="2"/>
</dbReference>
<dbReference type="SUPFAM" id="SSF47413">
    <property type="entry name" value="lambda repressor-like DNA-binding domains"/>
    <property type="match status" value="1"/>
</dbReference>
<evidence type="ECO:0000313" key="5">
    <source>
        <dbReference type="EMBL" id="MBA8811711.1"/>
    </source>
</evidence>
<proteinExistence type="predicted"/>
<evidence type="ECO:0000259" key="4">
    <source>
        <dbReference type="PROSITE" id="PS50932"/>
    </source>
</evidence>
<gene>
    <name evidence="5" type="ORF">FHX71_005718</name>
</gene>
<dbReference type="Pfam" id="PF00532">
    <property type="entry name" value="Peripla_BP_1"/>
    <property type="match status" value="1"/>
</dbReference>
<organism evidence="5 6">
    <name type="scientific">Promicromonospora sukumoe</name>
    <dbReference type="NCBI Taxonomy" id="88382"/>
    <lineage>
        <taxon>Bacteria</taxon>
        <taxon>Bacillati</taxon>
        <taxon>Actinomycetota</taxon>
        <taxon>Actinomycetes</taxon>
        <taxon>Micrococcales</taxon>
        <taxon>Promicromonosporaceae</taxon>
        <taxon>Promicromonospora</taxon>
    </lineage>
</organism>
<keyword evidence="3" id="KW-0804">Transcription</keyword>
<dbReference type="PROSITE" id="PS50932">
    <property type="entry name" value="HTH_LACI_2"/>
    <property type="match status" value="1"/>
</dbReference>
<dbReference type="PROSITE" id="PS00356">
    <property type="entry name" value="HTH_LACI_1"/>
    <property type="match status" value="1"/>
</dbReference>
<dbReference type="AlphaFoldDB" id="A0A7W3JF70"/>
<sequence length="345" mass="36056">MATIKDVAALAGVSLGTASRVLSGSSQTSPDSRARVTAAAKELNYIANGPARSLRRSRTDVLGLLVSDIRNPFFSELAHAAEREAQRRGYTVLLANADEDADQEAAYLRTFASQRIDGLLIAPQGSDVTPLHALRDGGLPLVFVDRSVEGLDVPTIGTDNEDGVRRALTWLHGRGHREVAFVGGPPEVSTGRERRAAFLRFRDELGLSADPRLVAHGDFRAESGVEAMHAVLASGARPTAVLSADGLMTLGVARALREAGPVGADAAEPLDAVEIVSFDDLDWFSLVSPPISAVRNDATAIGRLGVTALVDVIEGRPGASHRVATSFVDRSGEPGGSAGSAEAGA</sequence>
<accession>A0A7W3JF70</accession>
<dbReference type="InterPro" id="IPR001761">
    <property type="entry name" value="Peripla_BP/Lac1_sug-bd_dom"/>
</dbReference>
<evidence type="ECO:0000256" key="1">
    <source>
        <dbReference type="ARBA" id="ARBA00023015"/>
    </source>
</evidence>
<dbReference type="Gene3D" id="1.10.260.40">
    <property type="entry name" value="lambda repressor-like DNA-binding domains"/>
    <property type="match status" value="1"/>
</dbReference>
<dbReference type="EMBL" id="JACGWV010000003">
    <property type="protein sequence ID" value="MBA8811711.1"/>
    <property type="molecule type" value="Genomic_DNA"/>
</dbReference>
<feature type="domain" description="HTH lacI-type" evidence="4">
    <location>
        <begin position="2"/>
        <end position="56"/>
    </location>
</feature>
<dbReference type="Proteomes" id="UP000540568">
    <property type="component" value="Unassembled WGS sequence"/>
</dbReference>
<evidence type="ECO:0000313" key="6">
    <source>
        <dbReference type="Proteomes" id="UP000540568"/>
    </source>
</evidence>
<name>A0A7W3JF70_9MICO</name>
<dbReference type="SMART" id="SM00354">
    <property type="entry name" value="HTH_LACI"/>
    <property type="match status" value="1"/>
</dbReference>
<dbReference type="PANTHER" id="PTHR30146:SF109">
    <property type="entry name" value="HTH-TYPE TRANSCRIPTIONAL REGULATOR GALS"/>
    <property type="match status" value="1"/>
</dbReference>
<dbReference type="InterPro" id="IPR000843">
    <property type="entry name" value="HTH_LacI"/>
</dbReference>
<dbReference type="RefSeq" id="WP_220490515.1">
    <property type="nucleotide sequence ID" value="NZ_BAAATF010000001.1"/>
</dbReference>
<dbReference type="PANTHER" id="PTHR30146">
    <property type="entry name" value="LACI-RELATED TRANSCRIPTIONAL REPRESSOR"/>
    <property type="match status" value="1"/>
</dbReference>
<dbReference type="CDD" id="cd01392">
    <property type="entry name" value="HTH_LacI"/>
    <property type="match status" value="1"/>
</dbReference>
<keyword evidence="1" id="KW-0805">Transcription regulation</keyword>
<keyword evidence="6" id="KW-1185">Reference proteome</keyword>
<evidence type="ECO:0000256" key="2">
    <source>
        <dbReference type="ARBA" id="ARBA00023125"/>
    </source>
</evidence>
<dbReference type="Pfam" id="PF00356">
    <property type="entry name" value="LacI"/>
    <property type="match status" value="1"/>
</dbReference>
<dbReference type="InterPro" id="IPR028082">
    <property type="entry name" value="Peripla_BP_I"/>
</dbReference>
<evidence type="ECO:0000256" key="3">
    <source>
        <dbReference type="ARBA" id="ARBA00023163"/>
    </source>
</evidence>
<protein>
    <submittedName>
        <fullName evidence="5">LacI family transcriptional regulator</fullName>
    </submittedName>
</protein>
<dbReference type="GO" id="GO:0003700">
    <property type="term" value="F:DNA-binding transcription factor activity"/>
    <property type="evidence" value="ECO:0007669"/>
    <property type="project" value="TreeGrafter"/>
</dbReference>